<dbReference type="SMART" id="SM01340">
    <property type="entry name" value="DNA_mis_repair"/>
    <property type="match status" value="1"/>
</dbReference>
<dbReference type="OrthoDB" id="6022433at2759"/>
<evidence type="ECO:0000259" key="4">
    <source>
        <dbReference type="SMART" id="SM01340"/>
    </source>
</evidence>
<evidence type="ECO:0000256" key="2">
    <source>
        <dbReference type="ARBA" id="ARBA00022763"/>
    </source>
</evidence>
<dbReference type="GO" id="GO:0016887">
    <property type="term" value="F:ATP hydrolysis activity"/>
    <property type="evidence" value="ECO:0007669"/>
    <property type="project" value="InterPro"/>
</dbReference>
<dbReference type="PANTHER" id="PTHR10073:SF52">
    <property type="entry name" value="MISMATCH REPAIR ENDONUCLEASE PMS2"/>
    <property type="match status" value="1"/>
</dbReference>
<dbReference type="SUPFAM" id="SSF118116">
    <property type="entry name" value="DNA mismatch repair protein MutL"/>
    <property type="match status" value="1"/>
</dbReference>
<dbReference type="SMART" id="SM00853">
    <property type="entry name" value="MutL_C"/>
    <property type="match status" value="1"/>
</dbReference>
<dbReference type="Gene3D" id="3.30.1370.100">
    <property type="entry name" value="MutL, C-terminal domain, regulatory subdomain"/>
    <property type="match status" value="1"/>
</dbReference>
<reference evidence="5" key="1">
    <citation type="journal article" date="2013" name="Genome Biol. Evol.">
        <title>Punctuated emergences of genetic and phenotypic innovations in eumetazoan, bilaterian, euteleostome, and hominidae ancestors.</title>
        <authorList>
            <person name="Wenger Y."/>
            <person name="Galliot B."/>
        </authorList>
    </citation>
    <scope>NUCLEOTIDE SEQUENCE</scope>
    <source>
        <tissue evidence="5">Whole animals</tissue>
    </source>
</reference>
<dbReference type="NCBIfam" id="TIGR00585">
    <property type="entry name" value="mutl"/>
    <property type="match status" value="1"/>
</dbReference>
<evidence type="ECO:0000259" key="3">
    <source>
        <dbReference type="SMART" id="SM00853"/>
    </source>
</evidence>
<dbReference type="SUPFAM" id="SSF54211">
    <property type="entry name" value="Ribosomal protein S5 domain 2-like"/>
    <property type="match status" value="1"/>
</dbReference>
<dbReference type="InterPro" id="IPR037198">
    <property type="entry name" value="MutL_C_sf"/>
</dbReference>
<dbReference type="InterPro" id="IPR013507">
    <property type="entry name" value="DNA_mismatch_S5_2-like"/>
</dbReference>
<dbReference type="CDD" id="cd03484">
    <property type="entry name" value="MutL_Trans_hPMS_2_like"/>
    <property type="match status" value="1"/>
</dbReference>
<organism evidence="5">
    <name type="scientific">Hydra vulgaris</name>
    <name type="common">Hydra</name>
    <name type="synonym">Hydra attenuata</name>
    <dbReference type="NCBI Taxonomy" id="6087"/>
    <lineage>
        <taxon>Eukaryota</taxon>
        <taxon>Metazoa</taxon>
        <taxon>Cnidaria</taxon>
        <taxon>Hydrozoa</taxon>
        <taxon>Hydroidolina</taxon>
        <taxon>Anthoathecata</taxon>
        <taxon>Aplanulata</taxon>
        <taxon>Hydridae</taxon>
        <taxon>Hydra</taxon>
    </lineage>
</organism>
<name>T2MFP0_HYDVU</name>
<dbReference type="PROSITE" id="PS00058">
    <property type="entry name" value="DNA_MISMATCH_REPAIR_1"/>
    <property type="match status" value="1"/>
</dbReference>
<dbReference type="SUPFAM" id="SSF55874">
    <property type="entry name" value="ATPase domain of HSP90 chaperone/DNA topoisomerase II/histidine kinase"/>
    <property type="match status" value="1"/>
</dbReference>
<dbReference type="InterPro" id="IPR042120">
    <property type="entry name" value="MutL_C_dimsub"/>
</dbReference>
<dbReference type="GO" id="GO:0005524">
    <property type="term" value="F:ATP binding"/>
    <property type="evidence" value="ECO:0007669"/>
    <property type="project" value="InterPro"/>
</dbReference>
<dbReference type="AlphaFoldDB" id="T2MFP0"/>
<dbReference type="FunFam" id="3.30.1370.100:FF:000001">
    <property type="entry name" value="Mismatch repair endonuclease pms1, putative"/>
    <property type="match status" value="1"/>
</dbReference>
<dbReference type="GO" id="GO:0004519">
    <property type="term" value="F:endonuclease activity"/>
    <property type="evidence" value="ECO:0007669"/>
    <property type="project" value="UniProtKB-KW"/>
</dbReference>
<keyword evidence="5" id="KW-0540">Nuclease</keyword>
<keyword evidence="2" id="KW-0227">DNA damage</keyword>
<dbReference type="Gene3D" id="3.30.230.10">
    <property type="match status" value="1"/>
</dbReference>
<dbReference type="EMBL" id="HAAD01004488">
    <property type="protein sequence ID" value="CDG70720.1"/>
    <property type="molecule type" value="mRNA"/>
</dbReference>
<dbReference type="Pfam" id="PF08676">
    <property type="entry name" value="MutL_C"/>
    <property type="match status" value="1"/>
</dbReference>
<keyword evidence="5" id="KW-0378">Hydrolase</keyword>
<sequence>MKVDDSNSPAIQPIDQSSIHHICSGQVVLDLATAVKELVENSLDANGKIIEIRLKEYGKEYIEVSDNGDGIEENDFESLCLKHYTSKLKEFSDLTFVSTFGFRGEALSSLSALADVVVSTHSKTSNVGYKLEFDHSGKLVKNTSIARATGTTVTVTNLFYTLPVRYKEFHFNIKKEFSKLIQVLYAYSLINNGVRFSCINQVGNKKKVLLSTDGNKNVPSIISGIFGETQTKQLLKIEQISKFDNSVLEEYNLPTSFVIQFDGHFTLNGFISATDHGSGRNLPDRQFIFINNRPCDFTKLLRVINEVYHTYNRHQYPFIYLNVLARKDCVDVNITPNKRQIMVQEEKVLLAFVKSTLKCMFENSVNHYKDNATFKSRSEMSVFKLRDLQNEFHNVKNDKQSVFSPLEQFRCKYDSSSTLEVEQTCRTVQTRHTTITNLFKKVSSIKRCQSNDQIFDSESKKCKLSENPVLDVSHLESVEEINSQNLKNVDEKYLVKNTALLSPCLSDNIKHKFTDTLNTLANKSVNADDILDISVVENNYKKKVDQDKIVATFDFSMLKEYYQRHTVCEQNTSTLFHAKINPSHNSAAEEELTKHVSKDMFAKMEIVGQFNLGFIITKYEENLFIIDQHATDEKYNFETLQKKHVLKGQRLIEPISMELTLVNESILIDNINIFKKNGFEFKIDYEQTGNSKIKLLTVPTSLNSSFSVSDVEELIFMLNDSPGVMCRPSRVRQMFASKACRSSVMVGTALDHFMMKRLVQHMGEIEHPWNCPHGRPTMRHLICLQRINYD</sequence>
<dbReference type="Pfam" id="PF13589">
    <property type="entry name" value="HATPase_c_3"/>
    <property type="match status" value="1"/>
</dbReference>
<evidence type="ECO:0000313" key="5">
    <source>
        <dbReference type="EMBL" id="CDG70720.1"/>
    </source>
</evidence>
<gene>
    <name evidence="5" type="primary">PMS2</name>
</gene>
<dbReference type="InterPro" id="IPR038973">
    <property type="entry name" value="MutL/Mlh/Pms-like"/>
</dbReference>
<dbReference type="Pfam" id="PF01119">
    <property type="entry name" value="DNA_mis_repair"/>
    <property type="match status" value="1"/>
</dbReference>
<evidence type="ECO:0000256" key="1">
    <source>
        <dbReference type="ARBA" id="ARBA00006082"/>
    </source>
</evidence>
<proteinExistence type="evidence at transcript level"/>
<dbReference type="InterPro" id="IPR042121">
    <property type="entry name" value="MutL_C_regsub"/>
</dbReference>
<keyword evidence="5" id="KW-0255">Endonuclease</keyword>
<feature type="domain" description="DNA mismatch repair protein S5" evidence="4">
    <location>
        <begin position="222"/>
        <end position="362"/>
    </location>
</feature>
<dbReference type="FunFam" id="3.30.565.10:FF:000014">
    <property type="entry name" value="Mismatch repair endonuclease pms1, putative"/>
    <property type="match status" value="1"/>
</dbReference>
<dbReference type="InterPro" id="IPR020568">
    <property type="entry name" value="Ribosomal_Su5_D2-typ_SF"/>
</dbReference>
<dbReference type="InterPro" id="IPR002099">
    <property type="entry name" value="MutL/Mlh/PMS"/>
</dbReference>
<dbReference type="InterPro" id="IPR036890">
    <property type="entry name" value="HATPase_C_sf"/>
</dbReference>
<dbReference type="GO" id="GO:0032389">
    <property type="term" value="C:MutLalpha complex"/>
    <property type="evidence" value="ECO:0007669"/>
    <property type="project" value="TreeGrafter"/>
</dbReference>
<dbReference type="CDD" id="cd16926">
    <property type="entry name" value="HATPase_MutL-MLH-PMS-like"/>
    <property type="match status" value="1"/>
</dbReference>
<dbReference type="PANTHER" id="PTHR10073">
    <property type="entry name" value="DNA MISMATCH REPAIR PROTEIN MLH, PMS, MUTL"/>
    <property type="match status" value="1"/>
</dbReference>
<dbReference type="GO" id="GO:0140664">
    <property type="term" value="F:ATP-dependent DNA damage sensor activity"/>
    <property type="evidence" value="ECO:0007669"/>
    <property type="project" value="InterPro"/>
</dbReference>
<dbReference type="Gene3D" id="3.30.565.10">
    <property type="entry name" value="Histidine kinase-like ATPase, C-terminal domain"/>
    <property type="match status" value="1"/>
</dbReference>
<protein>
    <submittedName>
        <fullName evidence="5">Mismatch repair endonuclease PMS2</fullName>
    </submittedName>
</protein>
<dbReference type="InterPro" id="IPR014762">
    <property type="entry name" value="DNA_mismatch_repair_CS"/>
</dbReference>
<accession>T2MFP0</accession>
<dbReference type="InterPro" id="IPR014790">
    <property type="entry name" value="MutL_C"/>
</dbReference>
<comment type="similarity">
    <text evidence="1">Belongs to the DNA mismatch repair MutL/HexB family.</text>
</comment>
<dbReference type="Gene3D" id="3.30.1540.20">
    <property type="entry name" value="MutL, C-terminal domain, dimerisation subdomain"/>
    <property type="match status" value="1"/>
</dbReference>
<feature type="domain" description="MutL C-terminal dimerisation" evidence="3">
    <location>
        <begin position="606"/>
        <end position="750"/>
    </location>
</feature>
<dbReference type="GO" id="GO:0006298">
    <property type="term" value="P:mismatch repair"/>
    <property type="evidence" value="ECO:0007669"/>
    <property type="project" value="InterPro"/>
</dbReference>
<dbReference type="GO" id="GO:0030983">
    <property type="term" value="F:mismatched DNA binding"/>
    <property type="evidence" value="ECO:0007669"/>
    <property type="project" value="InterPro"/>
</dbReference>
<dbReference type="InterPro" id="IPR014721">
    <property type="entry name" value="Ribsml_uS5_D2-typ_fold_subgr"/>
</dbReference>